<feature type="domain" description="Fumarate lyase N-terminal" evidence="5">
    <location>
        <begin position="53"/>
        <end position="315"/>
    </location>
</feature>
<dbReference type="EMBL" id="MFJV01000001">
    <property type="protein sequence ID" value="OGG23908.1"/>
    <property type="molecule type" value="Genomic_DNA"/>
</dbReference>
<dbReference type="InterPro" id="IPR009049">
    <property type="entry name" value="Argininosuccinate_lyase"/>
</dbReference>
<dbReference type="HAMAP" id="MF_00006">
    <property type="entry name" value="Arg_succ_lyase"/>
    <property type="match status" value="1"/>
</dbReference>
<keyword evidence="3 4" id="KW-0055">Arginine biosynthesis</keyword>
<dbReference type="GO" id="GO:0005829">
    <property type="term" value="C:cytosol"/>
    <property type="evidence" value="ECO:0007669"/>
    <property type="project" value="TreeGrafter"/>
</dbReference>
<dbReference type="SUPFAM" id="SSF48557">
    <property type="entry name" value="L-aspartase-like"/>
    <property type="match status" value="1"/>
</dbReference>
<dbReference type="Gene3D" id="1.20.200.10">
    <property type="entry name" value="Fumarase/aspartase (Central domain)"/>
    <property type="match status" value="1"/>
</dbReference>
<dbReference type="PROSITE" id="PS00163">
    <property type="entry name" value="FUMARATE_LYASES"/>
    <property type="match status" value="1"/>
</dbReference>
<dbReference type="Proteomes" id="UP000178759">
    <property type="component" value="Unassembled WGS sequence"/>
</dbReference>
<dbReference type="InterPro" id="IPR024083">
    <property type="entry name" value="Fumarase/histidase_N"/>
</dbReference>
<dbReference type="AlphaFoldDB" id="A0A1F6AGM5"/>
<dbReference type="EC" id="4.3.2.1" evidence="2 4"/>
<dbReference type="InterPro" id="IPR000362">
    <property type="entry name" value="Fumarate_lyase_fam"/>
</dbReference>
<evidence type="ECO:0000256" key="3">
    <source>
        <dbReference type="ARBA" id="ARBA00022571"/>
    </source>
</evidence>
<name>A0A1F6AGM5_9BACT</name>
<evidence type="ECO:0000313" key="7">
    <source>
        <dbReference type="Proteomes" id="UP000178759"/>
    </source>
</evidence>
<dbReference type="InterPro" id="IPR020557">
    <property type="entry name" value="Fumarate_lyase_CS"/>
</dbReference>
<dbReference type="Gene3D" id="1.10.275.10">
    <property type="entry name" value="Fumarase/aspartase (N-terminal domain)"/>
    <property type="match status" value="1"/>
</dbReference>
<dbReference type="NCBIfam" id="TIGR00838">
    <property type="entry name" value="argH"/>
    <property type="match status" value="1"/>
</dbReference>
<comment type="similarity">
    <text evidence="4">Belongs to the lyase 1 family. Argininosuccinate lyase subfamily.</text>
</comment>
<organism evidence="6 7">
    <name type="scientific">Candidatus Gottesmanbacteria bacterium RIFCSPLOWO2_01_FULL_43_11b</name>
    <dbReference type="NCBI Taxonomy" id="1798392"/>
    <lineage>
        <taxon>Bacteria</taxon>
        <taxon>Candidatus Gottesmaniibacteriota</taxon>
    </lineage>
</organism>
<dbReference type="PRINTS" id="PR00149">
    <property type="entry name" value="FUMRATELYASE"/>
</dbReference>
<comment type="catalytic activity">
    <reaction evidence="4">
        <text>2-(N(omega)-L-arginino)succinate = fumarate + L-arginine</text>
        <dbReference type="Rhea" id="RHEA:24020"/>
        <dbReference type="ChEBI" id="CHEBI:29806"/>
        <dbReference type="ChEBI" id="CHEBI:32682"/>
        <dbReference type="ChEBI" id="CHEBI:57472"/>
        <dbReference type="EC" id="4.3.2.1"/>
    </reaction>
</comment>
<dbReference type="PRINTS" id="PR00145">
    <property type="entry name" value="ARGSUCLYASE"/>
</dbReference>
<evidence type="ECO:0000313" key="6">
    <source>
        <dbReference type="EMBL" id="OGG23908.1"/>
    </source>
</evidence>
<gene>
    <name evidence="4" type="primary">argH</name>
    <name evidence="6" type="ORF">A3A79_01770</name>
</gene>
<sequence>MAKPMKKQINKLWGTAFNQQPSEAVLAFTAGRDVVSVPPADAVLLPYDVWVDKAHCVMLAKTGIIPVADAGKILAGLLELEKLVIKGKFHLEPSKEDVHTNIESWLTKKLGIEVAGKLHTARSRNDQIVTDMKLYLKDQMLMYVSNGTGLAQTLIKLAEIYKAVSFPGFTHHQHAMVTTFGHVLAGFATMIIRDIERFEGWYKLHNQSPLGNSVAYGTSFPINKKLTAELLGFDGPDLNSMDAITNRWEPEADFAFAITILMNHLSLIAETLILLATSEFDMIKLADAFSTGSSIMPQKKNPDPLEVIKGKTAFAQGQLVSLLAIGKANFIGYNRDSQWTKYIIMDLINECKLAPVVLAGVLETMTVNADVMEKWCHKGFIAATTVMEQIIQNSHMPMREAKVKVEQLVKTGSDKLDLDPKKVISLTKSFGGPGKNSMKTALKKLKKKLSSHKTWLLQKQKEKEHAQELLWKHIQTISK</sequence>
<evidence type="ECO:0000256" key="1">
    <source>
        <dbReference type="ARBA" id="ARBA00004941"/>
    </source>
</evidence>
<reference evidence="6 7" key="1">
    <citation type="journal article" date="2016" name="Nat. Commun.">
        <title>Thousands of microbial genomes shed light on interconnected biogeochemical processes in an aquifer system.</title>
        <authorList>
            <person name="Anantharaman K."/>
            <person name="Brown C.T."/>
            <person name="Hug L.A."/>
            <person name="Sharon I."/>
            <person name="Castelle C.J."/>
            <person name="Probst A.J."/>
            <person name="Thomas B.C."/>
            <person name="Singh A."/>
            <person name="Wilkins M.J."/>
            <person name="Karaoz U."/>
            <person name="Brodie E.L."/>
            <person name="Williams K.H."/>
            <person name="Hubbard S.S."/>
            <person name="Banfield J.F."/>
        </authorList>
    </citation>
    <scope>NUCLEOTIDE SEQUENCE [LARGE SCALE GENOMIC DNA]</scope>
</reference>
<keyword evidence="4" id="KW-0963">Cytoplasm</keyword>
<dbReference type="UniPathway" id="UPA00068">
    <property type="reaction ID" value="UER00114"/>
</dbReference>
<accession>A0A1F6AGM5</accession>
<evidence type="ECO:0000256" key="4">
    <source>
        <dbReference type="HAMAP-Rule" id="MF_00006"/>
    </source>
</evidence>
<keyword evidence="4" id="KW-0028">Amino-acid biosynthesis</keyword>
<dbReference type="CDD" id="cd01359">
    <property type="entry name" value="Argininosuccinate_lyase"/>
    <property type="match status" value="1"/>
</dbReference>
<dbReference type="GO" id="GO:0042450">
    <property type="term" value="P:L-arginine biosynthetic process via ornithine"/>
    <property type="evidence" value="ECO:0007669"/>
    <property type="project" value="UniProtKB-UniRule"/>
</dbReference>
<evidence type="ECO:0000259" key="5">
    <source>
        <dbReference type="Pfam" id="PF00206"/>
    </source>
</evidence>
<dbReference type="PANTHER" id="PTHR43814">
    <property type="entry name" value="ARGININOSUCCINATE LYASE"/>
    <property type="match status" value="1"/>
</dbReference>
<keyword evidence="4 6" id="KW-0456">Lyase</keyword>
<dbReference type="GO" id="GO:0004056">
    <property type="term" value="F:argininosuccinate lyase activity"/>
    <property type="evidence" value="ECO:0007669"/>
    <property type="project" value="UniProtKB-UniRule"/>
</dbReference>
<dbReference type="PANTHER" id="PTHR43814:SF1">
    <property type="entry name" value="ARGININOSUCCINATE LYASE"/>
    <property type="match status" value="1"/>
</dbReference>
<protein>
    <recommendedName>
        <fullName evidence="2 4">Argininosuccinate lyase</fullName>
        <shortName evidence="4">ASAL</shortName>
        <ecNumber evidence="2 4">4.3.2.1</ecNumber>
    </recommendedName>
    <alternativeName>
        <fullName evidence="4">Arginosuccinase</fullName>
    </alternativeName>
</protein>
<comment type="pathway">
    <text evidence="1 4">Amino-acid biosynthesis; L-arginine biosynthesis; L-arginine from L-ornithine and carbamoyl phosphate: step 3/3.</text>
</comment>
<dbReference type="InterPro" id="IPR022761">
    <property type="entry name" value="Fumarate_lyase_N"/>
</dbReference>
<comment type="caution">
    <text evidence="6">The sequence shown here is derived from an EMBL/GenBank/DDBJ whole genome shotgun (WGS) entry which is preliminary data.</text>
</comment>
<dbReference type="STRING" id="1798392.A3A79_01770"/>
<dbReference type="InterPro" id="IPR008948">
    <property type="entry name" value="L-Aspartase-like"/>
</dbReference>
<comment type="subcellular location">
    <subcellularLocation>
        <location evidence="4">Cytoplasm</location>
    </subcellularLocation>
</comment>
<dbReference type="Gene3D" id="1.10.40.30">
    <property type="entry name" value="Fumarase/aspartase (C-terminal domain)"/>
    <property type="match status" value="1"/>
</dbReference>
<proteinExistence type="inferred from homology"/>
<evidence type="ECO:0000256" key="2">
    <source>
        <dbReference type="ARBA" id="ARBA00012338"/>
    </source>
</evidence>
<dbReference type="Pfam" id="PF00206">
    <property type="entry name" value="Lyase_1"/>
    <property type="match status" value="1"/>
</dbReference>